<evidence type="ECO:0000313" key="2">
    <source>
        <dbReference type="Proteomes" id="UP001281761"/>
    </source>
</evidence>
<dbReference type="Proteomes" id="UP001281761">
    <property type="component" value="Unassembled WGS sequence"/>
</dbReference>
<organism evidence="1 2">
    <name type="scientific">Blattamonas nauphoetae</name>
    <dbReference type="NCBI Taxonomy" id="2049346"/>
    <lineage>
        <taxon>Eukaryota</taxon>
        <taxon>Metamonada</taxon>
        <taxon>Preaxostyla</taxon>
        <taxon>Oxymonadida</taxon>
        <taxon>Blattamonas</taxon>
    </lineage>
</organism>
<dbReference type="EMBL" id="JARBJD010000076">
    <property type="protein sequence ID" value="KAK2954639.1"/>
    <property type="molecule type" value="Genomic_DNA"/>
</dbReference>
<comment type="caution">
    <text evidence="1">The sequence shown here is derived from an EMBL/GenBank/DDBJ whole genome shotgun (WGS) entry which is preliminary data.</text>
</comment>
<name>A0ABQ9XSU3_9EUKA</name>
<protein>
    <recommendedName>
        <fullName evidence="3">C2H2-type domain-containing protein</fullName>
    </recommendedName>
</protein>
<gene>
    <name evidence="1" type="ORF">BLNAU_10490</name>
</gene>
<evidence type="ECO:0000313" key="1">
    <source>
        <dbReference type="EMBL" id="KAK2954639.1"/>
    </source>
</evidence>
<proteinExistence type="predicted"/>
<sequence>MTALNAKPSSSADFSCPDCSPFLDWNEETHDSVHERVVVYRSLVATVKLNPALDASLEVKAASFLESVVPEDTESTNAFISSFAMSSDKSMTDFVQSIGVLISSASQVIPNATMKMLDSLFLWCSLDVQLDFVKADLITQLLNTLNPQSLSFEEAVDIHACLISITFNSVWLATPYCLAQLKIEEDNEQQAVHETAWLTGTDRSVFAEKH</sequence>
<accession>A0ABQ9XSU3</accession>
<evidence type="ECO:0008006" key="3">
    <source>
        <dbReference type="Google" id="ProtNLM"/>
    </source>
</evidence>
<keyword evidence="2" id="KW-1185">Reference proteome</keyword>
<reference evidence="1 2" key="1">
    <citation type="journal article" date="2022" name="bioRxiv">
        <title>Genomics of Preaxostyla Flagellates Illuminates Evolutionary Transitions and the Path Towards Mitochondrial Loss.</title>
        <authorList>
            <person name="Novak L.V.F."/>
            <person name="Treitli S.C."/>
            <person name="Pyrih J."/>
            <person name="Halakuc P."/>
            <person name="Pipaliya S.V."/>
            <person name="Vacek V."/>
            <person name="Brzon O."/>
            <person name="Soukal P."/>
            <person name="Eme L."/>
            <person name="Dacks J.B."/>
            <person name="Karnkowska A."/>
            <person name="Elias M."/>
            <person name="Hampl V."/>
        </authorList>
    </citation>
    <scope>NUCLEOTIDE SEQUENCE [LARGE SCALE GENOMIC DNA]</scope>
    <source>
        <strain evidence="1">NAU3</strain>
        <tissue evidence="1">Gut</tissue>
    </source>
</reference>